<protein>
    <recommendedName>
        <fullName evidence="4">Secreted protein</fullName>
    </recommendedName>
</protein>
<comment type="caution">
    <text evidence="2">The sequence shown here is derived from an EMBL/GenBank/DDBJ whole genome shotgun (WGS) entry which is preliminary data.</text>
</comment>
<dbReference type="RefSeq" id="WP_114303489.1">
    <property type="nucleotide sequence ID" value="NZ_QPIE01000004.1"/>
</dbReference>
<gene>
    <name evidence="2" type="ORF">DQ356_05520</name>
</gene>
<accession>A0A368MYH1</accession>
<dbReference type="AlphaFoldDB" id="A0A368MYH1"/>
<reference evidence="2 3" key="1">
    <citation type="submission" date="2018-07" db="EMBL/GenBank/DDBJ databases">
        <title>Chryseobacterium lacus sp. nov., isolated from lake water.</title>
        <authorList>
            <person name="Li C.-M."/>
        </authorList>
    </citation>
    <scope>NUCLEOTIDE SEQUENCE [LARGE SCALE GENOMIC DNA]</scope>
    <source>
        <strain evidence="2 3">YLOS41</strain>
    </source>
</reference>
<dbReference type="OrthoDB" id="997115at2"/>
<evidence type="ECO:0000313" key="2">
    <source>
        <dbReference type="EMBL" id="RCU42903.1"/>
    </source>
</evidence>
<feature type="chain" id="PRO_5016917427" description="Secreted protein" evidence="1">
    <location>
        <begin position="45"/>
        <end position="124"/>
    </location>
</feature>
<keyword evidence="1" id="KW-0732">Signal</keyword>
<name>A0A368MYH1_9FLAO</name>
<evidence type="ECO:0000313" key="3">
    <source>
        <dbReference type="Proteomes" id="UP000252172"/>
    </source>
</evidence>
<sequence length="124" mass="13601">MSKKLNNFPTFPKFYYLCTVRSLSFILALFFAFLLTAPCSDVVAAPGDNHTVEQNQKKTETQKHSDNCTPFCTCTCCGAQFSTTTVAELPVNIGITKYSQKVVSYTSSFLPGALSGIWQPPKIG</sequence>
<keyword evidence="3" id="KW-1185">Reference proteome</keyword>
<organism evidence="2 3">
    <name type="scientific">Chryseobacterium lacus</name>
    <dbReference type="NCBI Taxonomy" id="2058346"/>
    <lineage>
        <taxon>Bacteria</taxon>
        <taxon>Pseudomonadati</taxon>
        <taxon>Bacteroidota</taxon>
        <taxon>Flavobacteriia</taxon>
        <taxon>Flavobacteriales</taxon>
        <taxon>Weeksellaceae</taxon>
        <taxon>Chryseobacterium group</taxon>
        <taxon>Chryseobacterium</taxon>
    </lineage>
</organism>
<dbReference type="InterPro" id="IPR046601">
    <property type="entry name" value="DUF6660"/>
</dbReference>
<dbReference type="Pfam" id="PF20365">
    <property type="entry name" value="DUF6660"/>
    <property type="match status" value="1"/>
</dbReference>
<evidence type="ECO:0000256" key="1">
    <source>
        <dbReference type="SAM" id="SignalP"/>
    </source>
</evidence>
<dbReference type="Proteomes" id="UP000252172">
    <property type="component" value="Unassembled WGS sequence"/>
</dbReference>
<proteinExistence type="predicted"/>
<evidence type="ECO:0008006" key="4">
    <source>
        <dbReference type="Google" id="ProtNLM"/>
    </source>
</evidence>
<dbReference type="EMBL" id="QPIE01000004">
    <property type="protein sequence ID" value="RCU42903.1"/>
    <property type="molecule type" value="Genomic_DNA"/>
</dbReference>
<feature type="signal peptide" evidence="1">
    <location>
        <begin position="1"/>
        <end position="44"/>
    </location>
</feature>